<evidence type="ECO:0000256" key="9">
    <source>
        <dbReference type="SAM" id="SignalP"/>
    </source>
</evidence>
<evidence type="ECO:0000256" key="4">
    <source>
        <dbReference type="ARBA" id="ARBA00022617"/>
    </source>
</evidence>
<feature type="signal peptide" evidence="9">
    <location>
        <begin position="1"/>
        <end position="25"/>
    </location>
</feature>
<comment type="cofactor">
    <cofactor evidence="1">
        <name>heme c</name>
        <dbReference type="ChEBI" id="CHEBI:61717"/>
    </cofactor>
</comment>
<dbReference type="AlphaFoldDB" id="A0A106C1U3"/>
<keyword evidence="4" id="KW-0349">Heme</keyword>
<name>A0A106C1U3_SHEFR</name>
<dbReference type="RefSeq" id="WP_059745144.1">
    <property type="nucleotide sequence ID" value="NZ_JBOZOX010000004.1"/>
</dbReference>
<evidence type="ECO:0000256" key="7">
    <source>
        <dbReference type="ARBA" id="ARBA00022982"/>
    </source>
</evidence>
<evidence type="ECO:0000313" key="11">
    <source>
        <dbReference type="EMBL" id="KVX02681.1"/>
    </source>
</evidence>
<dbReference type="SUPFAM" id="SSF48695">
    <property type="entry name" value="Multiheme cytochromes"/>
    <property type="match status" value="1"/>
</dbReference>
<dbReference type="EMBL" id="LRDC01000011">
    <property type="protein sequence ID" value="KVX02681.1"/>
    <property type="molecule type" value="Genomic_DNA"/>
</dbReference>
<organism evidence="11">
    <name type="scientific">Shewanella frigidimarina</name>
    <dbReference type="NCBI Taxonomy" id="56812"/>
    <lineage>
        <taxon>Bacteria</taxon>
        <taxon>Pseudomonadati</taxon>
        <taxon>Pseudomonadota</taxon>
        <taxon>Gammaproteobacteria</taxon>
        <taxon>Alteromonadales</taxon>
        <taxon>Shewanellaceae</taxon>
        <taxon>Shewanella</taxon>
    </lineage>
</organism>
<dbReference type="Proteomes" id="UP000055702">
    <property type="component" value="Unassembled WGS sequence"/>
</dbReference>
<dbReference type="GO" id="GO:0046872">
    <property type="term" value="F:metal ion binding"/>
    <property type="evidence" value="ECO:0007669"/>
    <property type="project" value="UniProtKB-KW"/>
</dbReference>
<evidence type="ECO:0000256" key="8">
    <source>
        <dbReference type="ARBA" id="ARBA00023004"/>
    </source>
</evidence>
<proteinExistence type="predicted"/>
<evidence type="ECO:0000256" key="2">
    <source>
        <dbReference type="ARBA" id="ARBA00004418"/>
    </source>
</evidence>
<accession>A0A106C1U3</accession>
<reference evidence="11 12" key="1">
    <citation type="submission" date="2016-01" db="EMBL/GenBank/DDBJ databases">
        <title>Draft genome of the antarctic isolate Shewanella frigidimarina Ag06-30.</title>
        <authorList>
            <person name="Parmeciano Di Noto G."/>
            <person name="Vazquez S."/>
            <person name="Mac Cormack W."/>
            <person name="Iriarte A."/>
            <person name="Quiroga C."/>
        </authorList>
    </citation>
    <scope>NUCLEOTIDE SEQUENCE [LARGE SCALE GENOMIC DNA]</scope>
    <source>
        <strain evidence="11 12">Ag06-30</strain>
    </source>
</reference>
<dbReference type="Pfam" id="PF14537">
    <property type="entry name" value="Cytochrom_c3_2"/>
    <property type="match status" value="1"/>
</dbReference>
<keyword evidence="3" id="KW-0813">Transport</keyword>
<feature type="domain" description="Tetrahaem cytochrome" evidence="10">
    <location>
        <begin position="33"/>
        <end position="105"/>
    </location>
</feature>
<evidence type="ECO:0000256" key="5">
    <source>
        <dbReference type="ARBA" id="ARBA00022723"/>
    </source>
</evidence>
<evidence type="ECO:0000256" key="6">
    <source>
        <dbReference type="ARBA" id="ARBA00022764"/>
    </source>
</evidence>
<dbReference type="FunFam" id="1.10.1130.10:FF:000003">
    <property type="entry name" value="Fumarate reductase flavoprotein subunit"/>
    <property type="match status" value="1"/>
</dbReference>
<dbReference type="NCBIfam" id="NF047727">
    <property type="entry name" value="4hemeCytCCctA"/>
    <property type="match status" value="1"/>
</dbReference>
<keyword evidence="5" id="KW-0479">Metal-binding</keyword>
<keyword evidence="9" id="KW-0732">Signal</keyword>
<comment type="subcellular location">
    <subcellularLocation>
        <location evidence="2">Periplasm</location>
    </subcellularLocation>
</comment>
<evidence type="ECO:0000313" key="12">
    <source>
        <dbReference type="Proteomes" id="UP000055702"/>
    </source>
</evidence>
<dbReference type="GO" id="GO:0042597">
    <property type="term" value="C:periplasmic space"/>
    <property type="evidence" value="ECO:0007669"/>
    <property type="project" value="UniProtKB-SubCell"/>
</dbReference>
<keyword evidence="6" id="KW-0574">Periplasm</keyword>
<keyword evidence="7" id="KW-0249">Electron transport</keyword>
<comment type="caution">
    <text evidence="11">The sequence shown here is derived from an EMBL/GenBank/DDBJ whole genome shotgun (WGS) entry which is preliminary data.</text>
</comment>
<keyword evidence="8" id="KW-0408">Iron</keyword>
<protein>
    <submittedName>
        <fullName evidence="11">Cytochrome C</fullName>
    </submittedName>
</protein>
<evidence type="ECO:0000256" key="3">
    <source>
        <dbReference type="ARBA" id="ARBA00022448"/>
    </source>
</evidence>
<evidence type="ECO:0000259" key="10">
    <source>
        <dbReference type="Pfam" id="PF14537"/>
    </source>
</evidence>
<gene>
    <name evidence="11" type="ORF">AWJ07_13330</name>
</gene>
<dbReference type="InterPro" id="IPR012286">
    <property type="entry name" value="Tetrahaem_cytochrome"/>
</dbReference>
<evidence type="ECO:0000256" key="1">
    <source>
        <dbReference type="ARBA" id="ARBA00001926"/>
    </source>
</evidence>
<feature type="chain" id="PRO_5007126013" evidence="9">
    <location>
        <begin position="26"/>
        <end position="111"/>
    </location>
</feature>
<dbReference type="Gene3D" id="1.10.1130.10">
    <property type="entry name" value="Flavocytochrome C3, Chain A"/>
    <property type="match status" value="1"/>
</dbReference>
<sequence>MSNKLLSALFAAGFAVMMMSSASFAADETLAEFHVEMGGCENCHADGEPSKDGAYEFEQCQSCHGSLAEMDDNHKPHDGILMCADCHAPHEAKVGEKPTCDTCHDDGRTAK</sequence>
<dbReference type="InterPro" id="IPR036280">
    <property type="entry name" value="Multihaem_cyt_sf"/>
</dbReference>